<accession>A0A087SJX5</accession>
<dbReference type="GeneID" id="23615058"/>
<evidence type="ECO:0000313" key="1">
    <source>
        <dbReference type="EMBL" id="KFM26029.1"/>
    </source>
</evidence>
<gene>
    <name evidence="1" type="ORF">F751_3667</name>
</gene>
<evidence type="ECO:0000313" key="2">
    <source>
        <dbReference type="Proteomes" id="UP000028924"/>
    </source>
</evidence>
<sequence>MPPSPAAGLHCAVAIIITRHTLSTRQAYTTRRQRGEVCSTWSASATWDPIT</sequence>
<proteinExistence type="predicted"/>
<dbReference type="AlphaFoldDB" id="A0A087SJX5"/>
<reference evidence="1 2" key="1">
    <citation type="journal article" date="2014" name="BMC Genomics">
        <title>Oil accumulation mechanisms of the oleaginous microalga Chlorella protothecoides revealed through its genome, transcriptomes, and proteomes.</title>
        <authorList>
            <person name="Gao C."/>
            <person name="Wang Y."/>
            <person name="Shen Y."/>
            <person name="Yan D."/>
            <person name="He X."/>
            <person name="Dai J."/>
            <person name="Wu Q."/>
        </authorList>
    </citation>
    <scope>NUCLEOTIDE SEQUENCE [LARGE SCALE GENOMIC DNA]</scope>
    <source>
        <strain evidence="1 2">0710</strain>
    </source>
</reference>
<name>A0A087SJX5_AUXPR</name>
<dbReference type="KEGG" id="apro:F751_3667"/>
<dbReference type="RefSeq" id="XP_011398925.1">
    <property type="nucleotide sequence ID" value="XM_011400623.1"/>
</dbReference>
<organism evidence="1 2">
    <name type="scientific">Auxenochlorella protothecoides</name>
    <name type="common">Green microalga</name>
    <name type="synonym">Chlorella protothecoides</name>
    <dbReference type="NCBI Taxonomy" id="3075"/>
    <lineage>
        <taxon>Eukaryota</taxon>
        <taxon>Viridiplantae</taxon>
        <taxon>Chlorophyta</taxon>
        <taxon>core chlorophytes</taxon>
        <taxon>Trebouxiophyceae</taxon>
        <taxon>Chlorellales</taxon>
        <taxon>Chlorellaceae</taxon>
        <taxon>Auxenochlorella</taxon>
    </lineage>
</organism>
<dbReference type="EMBL" id="KL662125">
    <property type="protein sequence ID" value="KFM26029.1"/>
    <property type="molecule type" value="Genomic_DNA"/>
</dbReference>
<dbReference type="Proteomes" id="UP000028924">
    <property type="component" value="Unassembled WGS sequence"/>
</dbReference>
<protein>
    <submittedName>
        <fullName evidence="1">Uncharacterized protein</fullName>
    </submittedName>
</protein>
<keyword evidence="2" id="KW-1185">Reference proteome</keyword>